<organism evidence="2 3">
    <name type="scientific">Mesorhizobium escarrei</name>
    <dbReference type="NCBI Taxonomy" id="666018"/>
    <lineage>
        <taxon>Bacteria</taxon>
        <taxon>Pseudomonadati</taxon>
        <taxon>Pseudomonadota</taxon>
        <taxon>Alphaproteobacteria</taxon>
        <taxon>Hyphomicrobiales</taxon>
        <taxon>Phyllobacteriaceae</taxon>
        <taxon>Mesorhizobium</taxon>
    </lineage>
</organism>
<sequence>MHVVIAKPQRTLPSGPGPRPRVRPEDMFFARHPLIAGSMMCKKADATRLAGLLSVAAVLRHTPSSGYVASGLFARARYQGFIANANGVYLAPVSRLNPETAWLERGAVNRPVPARPWHYSEGYSSSRSGRA</sequence>
<comment type="caution">
    <text evidence="2">The sequence shown here is derived from an EMBL/GenBank/DDBJ whole genome shotgun (WGS) entry which is preliminary data.</text>
</comment>
<gene>
    <name evidence="2" type="ORF">MES5069_620111</name>
</gene>
<evidence type="ECO:0000256" key="1">
    <source>
        <dbReference type="SAM" id="MobiDB-lite"/>
    </source>
</evidence>
<keyword evidence="3" id="KW-1185">Reference proteome</keyword>
<feature type="region of interest" description="Disordered" evidence="1">
    <location>
        <begin position="1"/>
        <end position="21"/>
    </location>
</feature>
<proteinExistence type="predicted"/>
<evidence type="ECO:0000313" key="2">
    <source>
        <dbReference type="EMBL" id="CAH2407859.1"/>
    </source>
</evidence>
<reference evidence="2 3" key="1">
    <citation type="submission" date="2022-03" db="EMBL/GenBank/DDBJ databases">
        <authorList>
            <person name="Brunel B."/>
        </authorList>
    </citation>
    <scope>NUCLEOTIDE SEQUENCE [LARGE SCALE GENOMIC DNA]</scope>
    <source>
        <strain evidence="2">STM5069sample</strain>
    </source>
</reference>
<dbReference type="EMBL" id="CAKXZT010000160">
    <property type="protein sequence ID" value="CAH2407859.1"/>
    <property type="molecule type" value="Genomic_DNA"/>
</dbReference>
<dbReference type="Proteomes" id="UP001153050">
    <property type="component" value="Unassembled WGS sequence"/>
</dbReference>
<protein>
    <submittedName>
        <fullName evidence="2">Uncharacterized protein</fullName>
    </submittedName>
</protein>
<evidence type="ECO:0000313" key="3">
    <source>
        <dbReference type="Proteomes" id="UP001153050"/>
    </source>
</evidence>
<accession>A0ABN8KE43</accession>
<name>A0ABN8KE43_9HYPH</name>